<evidence type="ECO:0000259" key="7">
    <source>
        <dbReference type="Pfam" id="PF02163"/>
    </source>
</evidence>
<evidence type="ECO:0000256" key="6">
    <source>
        <dbReference type="SAM" id="Phobius"/>
    </source>
</evidence>
<dbReference type="InterPro" id="IPR008915">
    <property type="entry name" value="Peptidase_M50"/>
</dbReference>
<evidence type="ECO:0000313" key="8">
    <source>
        <dbReference type="EMBL" id="KAK4489093.1"/>
    </source>
</evidence>
<name>A0ABR0DIM5_9LAMI</name>
<evidence type="ECO:0000256" key="1">
    <source>
        <dbReference type="ARBA" id="ARBA00004127"/>
    </source>
</evidence>
<feature type="transmembrane region" description="Helical" evidence="6">
    <location>
        <begin position="108"/>
        <end position="132"/>
    </location>
</feature>
<evidence type="ECO:0000313" key="9">
    <source>
        <dbReference type="Proteomes" id="UP001291926"/>
    </source>
</evidence>
<keyword evidence="3 6" id="KW-1133">Transmembrane helix</keyword>
<keyword evidence="9" id="KW-1185">Reference proteome</keyword>
<keyword evidence="2 6" id="KW-0812">Transmembrane</keyword>
<dbReference type="PRINTS" id="PR01000">
    <property type="entry name" value="SREBPS2PTASE"/>
</dbReference>
<comment type="caution">
    <text evidence="8">The sequence shown here is derived from an EMBL/GenBank/DDBJ whole genome shotgun (WGS) entry which is preliminary data.</text>
</comment>
<protein>
    <recommendedName>
        <fullName evidence="5">Endopeptidase S2P</fullName>
    </recommendedName>
</protein>
<sequence length="589" mass="65094">MNGRRWRRGSTSRTLLPLRPTRQHSSTVSCWYCDFKFIALNGPLFRFGRRYSRYLRVWFSMGIGFSIAALLGATVIILCELVRALLVYSGNALPGNSLSWFSSLMTGLSFSLSSVGYLCVSSIICVFIHEFGHALAAASEGIQMEYLSVFLALLFPGALVAFNHASLESLPGVASLRIYCAGIWHNAAFCAVCTLALILLPLILNPFYIYGESPMVLEVPSTSSLSGYLSPRDVIVSLNDIHIHTAEDWKKIIVTLADPTHSIISSQSGEIVHQERGYCVPNSLIEGSTHIHFQGNQTYCPNELFPFASMPCVNSSYYNDGANESNNQEKGESIHCLDAKDVVKLNKCSYNSLQPSTNRSGCPCSEVQSCSTPIQLPGLGWVEITYLSLECRRLYSDSKNSNSEEKGCLQTFVFVGDLISMAHSIHLTSYQPRWSIDFAAYLPSQLEKNFTCSFHVSMVLALLNSLPTKTEIVVMEGEEGGSIAAVVREIGASTLVLGLHDQSFIYKLAMPEENITKNLNCKVLAIKEPTTLTSRTISMQGSSTNMDFSQIEIATLRIPEVPSQKVPYQICPDPSAIIWRSRPSRTRRT</sequence>
<proteinExistence type="predicted"/>
<feature type="transmembrane region" description="Helical" evidence="6">
    <location>
        <begin position="144"/>
        <end position="163"/>
    </location>
</feature>
<evidence type="ECO:0000256" key="2">
    <source>
        <dbReference type="ARBA" id="ARBA00022692"/>
    </source>
</evidence>
<dbReference type="EMBL" id="JAYDYQ010001088">
    <property type="protein sequence ID" value="KAK4489093.1"/>
    <property type="molecule type" value="Genomic_DNA"/>
</dbReference>
<dbReference type="InterPro" id="IPR001193">
    <property type="entry name" value="MBTPS2"/>
</dbReference>
<accession>A0ABR0DIM5</accession>
<dbReference type="Pfam" id="PF02163">
    <property type="entry name" value="Peptidase_M50"/>
    <property type="match status" value="1"/>
</dbReference>
<feature type="transmembrane region" description="Helical" evidence="6">
    <location>
        <begin position="183"/>
        <end position="204"/>
    </location>
</feature>
<feature type="transmembrane region" description="Helical" evidence="6">
    <location>
        <begin position="55"/>
        <end position="88"/>
    </location>
</feature>
<organism evidence="8 9">
    <name type="scientific">Penstemon davidsonii</name>
    <dbReference type="NCBI Taxonomy" id="160366"/>
    <lineage>
        <taxon>Eukaryota</taxon>
        <taxon>Viridiplantae</taxon>
        <taxon>Streptophyta</taxon>
        <taxon>Embryophyta</taxon>
        <taxon>Tracheophyta</taxon>
        <taxon>Spermatophyta</taxon>
        <taxon>Magnoliopsida</taxon>
        <taxon>eudicotyledons</taxon>
        <taxon>Gunneridae</taxon>
        <taxon>Pentapetalae</taxon>
        <taxon>asterids</taxon>
        <taxon>lamiids</taxon>
        <taxon>Lamiales</taxon>
        <taxon>Plantaginaceae</taxon>
        <taxon>Cheloneae</taxon>
        <taxon>Penstemon</taxon>
    </lineage>
</organism>
<keyword evidence="4 6" id="KW-0472">Membrane</keyword>
<dbReference type="PANTHER" id="PTHR13325:SF3">
    <property type="entry name" value="MEMBRANE-BOUND TRANSCRIPTION FACTOR SITE-2 PROTEASE"/>
    <property type="match status" value="1"/>
</dbReference>
<gene>
    <name evidence="8" type="ORF">RD792_004887</name>
</gene>
<evidence type="ECO:0000256" key="4">
    <source>
        <dbReference type="ARBA" id="ARBA00023136"/>
    </source>
</evidence>
<evidence type="ECO:0000256" key="3">
    <source>
        <dbReference type="ARBA" id="ARBA00022989"/>
    </source>
</evidence>
<dbReference type="Proteomes" id="UP001291926">
    <property type="component" value="Unassembled WGS sequence"/>
</dbReference>
<reference evidence="8 9" key="1">
    <citation type="journal article" date="2023" name="bioRxiv">
        <title>Genome report: Whole genome sequence and annotation of Penstemon davidsonii.</title>
        <authorList>
            <person name="Ostevik K.L."/>
            <person name="Alabady M."/>
            <person name="Zhang M."/>
            <person name="Rausher M.D."/>
        </authorList>
    </citation>
    <scope>NUCLEOTIDE SEQUENCE [LARGE SCALE GENOMIC DNA]</scope>
    <source>
        <strain evidence="8">DNT005</strain>
        <tissue evidence="8">Whole leaf</tissue>
    </source>
</reference>
<dbReference type="PANTHER" id="PTHR13325">
    <property type="entry name" value="PROTEASE M50 MEMBRANE-BOUND TRANSCRIPTION FACTOR SITE 2 PROTEASE"/>
    <property type="match status" value="1"/>
</dbReference>
<comment type="subcellular location">
    <subcellularLocation>
        <location evidence="1">Endomembrane system</location>
        <topology evidence="1">Multi-pass membrane protein</topology>
    </subcellularLocation>
</comment>
<feature type="domain" description="Peptidase M50" evidence="7">
    <location>
        <begin position="123"/>
        <end position="467"/>
    </location>
</feature>
<evidence type="ECO:0000256" key="5">
    <source>
        <dbReference type="ARBA" id="ARBA00032658"/>
    </source>
</evidence>